<evidence type="ECO:0000259" key="12">
    <source>
        <dbReference type="PROSITE" id="PS50929"/>
    </source>
</evidence>
<dbReference type="GO" id="GO:0005524">
    <property type="term" value="F:ATP binding"/>
    <property type="evidence" value="ECO:0007669"/>
    <property type="project" value="UniProtKB-KW"/>
</dbReference>
<dbReference type="GO" id="GO:0005886">
    <property type="term" value="C:plasma membrane"/>
    <property type="evidence" value="ECO:0007669"/>
    <property type="project" value="UniProtKB-SubCell"/>
</dbReference>
<feature type="transmembrane region" description="Helical" evidence="10">
    <location>
        <begin position="114"/>
        <end position="133"/>
    </location>
</feature>
<keyword evidence="2" id="KW-0813">Transport</keyword>
<feature type="transmembrane region" description="Helical" evidence="10">
    <location>
        <begin position="33"/>
        <end position="52"/>
    </location>
</feature>
<dbReference type="FunFam" id="3.40.50.300:FF:001001">
    <property type="entry name" value="Multidrug ABC transporter ATP-binding protein"/>
    <property type="match status" value="1"/>
</dbReference>
<comment type="subcellular location">
    <subcellularLocation>
        <location evidence="1">Cell membrane</location>
        <topology evidence="1">Multi-pass membrane protein</topology>
    </subcellularLocation>
</comment>
<feature type="transmembrane region" description="Helical" evidence="10">
    <location>
        <begin position="139"/>
        <end position="156"/>
    </location>
</feature>
<dbReference type="KEGG" id="atq:GH723_01800"/>
<keyword evidence="9 10" id="KW-0472">Membrane</keyword>
<evidence type="ECO:0000313" key="13">
    <source>
        <dbReference type="EMBL" id="QGG96929.1"/>
    </source>
</evidence>
<keyword evidence="8 10" id="KW-1133">Transmembrane helix</keyword>
<feature type="transmembrane region" description="Helical" evidence="10">
    <location>
        <begin position="218"/>
        <end position="242"/>
    </location>
</feature>
<evidence type="ECO:0000256" key="10">
    <source>
        <dbReference type="SAM" id="Phobius"/>
    </source>
</evidence>
<keyword evidence="7 13" id="KW-0067">ATP-binding</keyword>
<dbReference type="GO" id="GO:0016887">
    <property type="term" value="F:ATP hydrolysis activity"/>
    <property type="evidence" value="ECO:0007669"/>
    <property type="project" value="InterPro"/>
</dbReference>
<name>A0A5Q2RJH0_9ACTN</name>
<dbReference type="InterPro" id="IPR027417">
    <property type="entry name" value="P-loop_NTPase"/>
</dbReference>
<keyword evidence="5 10" id="KW-0812">Transmembrane</keyword>
<sequence>MAIAAAVGRLTIPILVQQILDRGILGDEGYRPGFVWAACGLALVVIVAVWFASRGTYLRLINAAERMLRNLRVRTFAHIHELSVADHNDTKRGILVARVTSDIETIARFAQWGAISWVVNSTVLVGTFVVLAIYSWQLALLVLAVFVPMVPILVRLQRRQLSAYDLLRTRVSEMLTEISESIMGAAVVRAYGLEGRSRERLHRAIDLTYRARMMAAKYFALIFPTGDVFGAVALSAVAVVGAWNADSWGLDTGALVASLFLVNLMLNPIGELGEILDQTQTALAGWRKVLDVLDTPVEIVEPEPGIEVAAGALAVRTVGLEFAYRTGGRVLHGIDVEIPAGTNVAIVGETGSGKTTFAKLLARLADPTGGRIEIGGVDLREVAPASRRRAVRMVPQDGFLFDTTIRENVRYGREDATDAEVADAFTRLGLDWWLATLPDGLDTSAGERGDSLSVGERQLVALARAQLADPGLLILDEATSSVDPETERALAGALVTLAEGRTTVSIAHRLSTAEAADLVLVFDRGHLIERGHHDELVAQGGVYAGLYESWIGNTRRGSAA</sequence>
<keyword evidence="6" id="KW-0547">Nucleotide-binding</keyword>
<evidence type="ECO:0000313" key="14">
    <source>
        <dbReference type="Proteomes" id="UP000334019"/>
    </source>
</evidence>
<dbReference type="AlphaFoldDB" id="A0A5Q2RJH0"/>
<keyword evidence="4" id="KW-0997">Cell inner membrane</keyword>
<dbReference type="PANTHER" id="PTHR24221:SF654">
    <property type="entry name" value="ATP-BINDING CASSETTE SUB-FAMILY B MEMBER 6"/>
    <property type="match status" value="1"/>
</dbReference>
<evidence type="ECO:0000256" key="2">
    <source>
        <dbReference type="ARBA" id="ARBA00022448"/>
    </source>
</evidence>
<feature type="domain" description="ABC transmembrane type-1" evidence="12">
    <location>
        <begin position="1"/>
        <end position="281"/>
    </location>
</feature>
<dbReference type="SMART" id="SM00382">
    <property type="entry name" value="AAA"/>
    <property type="match status" value="1"/>
</dbReference>
<gene>
    <name evidence="13" type="ORF">GH723_01800</name>
</gene>
<dbReference type="SUPFAM" id="SSF90123">
    <property type="entry name" value="ABC transporter transmembrane region"/>
    <property type="match status" value="1"/>
</dbReference>
<reference evidence="13 14" key="1">
    <citation type="submission" date="2019-11" db="EMBL/GenBank/DDBJ databases">
        <authorList>
            <person name="He Y."/>
        </authorList>
    </citation>
    <scope>NUCLEOTIDE SEQUENCE [LARGE SCALE GENOMIC DNA]</scope>
    <source>
        <strain evidence="13 14">SCSIO 58843</strain>
    </source>
</reference>
<keyword evidence="3" id="KW-1003">Cell membrane</keyword>
<dbReference type="InterPro" id="IPR039421">
    <property type="entry name" value="Type_1_exporter"/>
</dbReference>
<dbReference type="Gene3D" id="3.40.50.300">
    <property type="entry name" value="P-loop containing nucleotide triphosphate hydrolases"/>
    <property type="match status" value="1"/>
</dbReference>
<dbReference type="PANTHER" id="PTHR24221">
    <property type="entry name" value="ATP-BINDING CASSETTE SUB-FAMILY B"/>
    <property type="match status" value="1"/>
</dbReference>
<dbReference type="EMBL" id="CP045851">
    <property type="protein sequence ID" value="QGG96929.1"/>
    <property type="molecule type" value="Genomic_DNA"/>
</dbReference>
<dbReference type="PROSITE" id="PS50929">
    <property type="entry name" value="ABC_TM1F"/>
    <property type="match status" value="1"/>
</dbReference>
<dbReference type="PROSITE" id="PS50893">
    <property type="entry name" value="ABC_TRANSPORTER_2"/>
    <property type="match status" value="1"/>
</dbReference>
<dbReference type="InterPro" id="IPR003439">
    <property type="entry name" value="ABC_transporter-like_ATP-bd"/>
</dbReference>
<dbReference type="InterPro" id="IPR036640">
    <property type="entry name" value="ABC1_TM_sf"/>
</dbReference>
<dbReference type="Gene3D" id="1.20.1560.10">
    <property type="entry name" value="ABC transporter type 1, transmembrane domain"/>
    <property type="match status" value="1"/>
</dbReference>
<protein>
    <submittedName>
        <fullName evidence="13">ATP-binding cassette domain-containing protein</fullName>
    </submittedName>
</protein>
<keyword evidence="14" id="KW-1185">Reference proteome</keyword>
<evidence type="ECO:0000256" key="3">
    <source>
        <dbReference type="ARBA" id="ARBA00022475"/>
    </source>
</evidence>
<dbReference type="GO" id="GO:0140359">
    <property type="term" value="F:ABC-type transporter activity"/>
    <property type="evidence" value="ECO:0007669"/>
    <property type="project" value="InterPro"/>
</dbReference>
<dbReference type="Pfam" id="PF00005">
    <property type="entry name" value="ABC_tran"/>
    <property type="match status" value="1"/>
</dbReference>
<feature type="domain" description="ABC transporter" evidence="11">
    <location>
        <begin position="315"/>
        <end position="549"/>
    </location>
</feature>
<evidence type="ECO:0000256" key="1">
    <source>
        <dbReference type="ARBA" id="ARBA00004651"/>
    </source>
</evidence>
<dbReference type="SUPFAM" id="SSF52540">
    <property type="entry name" value="P-loop containing nucleoside triphosphate hydrolases"/>
    <property type="match status" value="1"/>
</dbReference>
<dbReference type="GO" id="GO:0034040">
    <property type="term" value="F:ATPase-coupled lipid transmembrane transporter activity"/>
    <property type="evidence" value="ECO:0007669"/>
    <property type="project" value="TreeGrafter"/>
</dbReference>
<evidence type="ECO:0000256" key="9">
    <source>
        <dbReference type="ARBA" id="ARBA00023136"/>
    </source>
</evidence>
<organism evidence="13 14">
    <name type="scientific">Actinomarinicola tropica</name>
    <dbReference type="NCBI Taxonomy" id="2789776"/>
    <lineage>
        <taxon>Bacteria</taxon>
        <taxon>Bacillati</taxon>
        <taxon>Actinomycetota</taxon>
        <taxon>Acidimicrobiia</taxon>
        <taxon>Acidimicrobiales</taxon>
        <taxon>Iamiaceae</taxon>
        <taxon>Actinomarinicola</taxon>
    </lineage>
</organism>
<evidence type="ECO:0000259" key="11">
    <source>
        <dbReference type="PROSITE" id="PS50893"/>
    </source>
</evidence>
<evidence type="ECO:0000256" key="7">
    <source>
        <dbReference type="ARBA" id="ARBA00022840"/>
    </source>
</evidence>
<accession>A0A5Q2RJH0</accession>
<dbReference type="Proteomes" id="UP000334019">
    <property type="component" value="Chromosome"/>
</dbReference>
<evidence type="ECO:0000256" key="8">
    <source>
        <dbReference type="ARBA" id="ARBA00022989"/>
    </source>
</evidence>
<evidence type="ECO:0000256" key="6">
    <source>
        <dbReference type="ARBA" id="ARBA00022741"/>
    </source>
</evidence>
<proteinExistence type="predicted"/>
<dbReference type="Pfam" id="PF00664">
    <property type="entry name" value="ABC_membrane"/>
    <property type="match status" value="1"/>
</dbReference>
<evidence type="ECO:0000256" key="4">
    <source>
        <dbReference type="ARBA" id="ARBA00022519"/>
    </source>
</evidence>
<dbReference type="InterPro" id="IPR011527">
    <property type="entry name" value="ABC1_TM_dom"/>
</dbReference>
<dbReference type="InterPro" id="IPR003593">
    <property type="entry name" value="AAA+_ATPase"/>
</dbReference>
<evidence type="ECO:0000256" key="5">
    <source>
        <dbReference type="ARBA" id="ARBA00022692"/>
    </source>
</evidence>